<keyword evidence="9" id="KW-0961">Cell wall biogenesis/degradation</keyword>
<dbReference type="Gene3D" id="3.90.1310.10">
    <property type="entry name" value="Penicillin-binding protein 2a (Domain 2)"/>
    <property type="match status" value="1"/>
</dbReference>
<dbReference type="GO" id="GO:0009252">
    <property type="term" value="P:peptidoglycan biosynthetic process"/>
    <property type="evidence" value="ECO:0007669"/>
    <property type="project" value="UniProtKB-KW"/>
</dbReference>
<dbReference type="STRING" id="1797729.A3A60_00465"/>
<evidence type="ECO:0000256" key="6">
    <source>
        <dbReference type="ARBA" id="ARBA00022984"/>
    </source>
</evidence>
<evidence type="ECO:0000256" key="9">
    <source>
        <dbReference type="ARBA" id="ARBA00023316"/>
    </source>
</evidence>
<dbReference type="InterPro" id="IPR050515">
    <property type="entry name" value="Beta-lactam/transpept"/>
</dbReference>
<dbReference type="Gene3D" id="3.40.710.10">
    <property type="entry name" value="DD-peptidase/beta-lactamase superfamily"/>
    <property type="match status" value="1"/>
</dbReference>
<dbReference type="AlphaFoldDB" id="A0A1F5I161"/>
<sequence length="580" mass="63263">MGKSKTKFSLSADFIIGESSSRWGAKSTEMHTEQNWNQISGLRFYIFYIASFVIFLIFMARLFSLTVVQGALNRQLADQNRVRLVQLEAERGEILDRGGKILAKSQTIYVLKKEGELTEISQQQMDELTKQGLASEDFAGKLGQIERKVERIYTLGRAAAHVLGYTTSAAAQDIADDEVSSYQAVGRVGVEEGYNDFLTGKIGKKLVEVDADEKKVSLLGRQDPQKGADLYLTIDADLQKSAFDALAKVANKVGTKRGSVIVSDPNSGEILALVSYPAFDPQDVAKSVGADDKPFFNRAVQGTYPPGSIFKIVTSLAGLESGRITRETEIEDTGQFEFAGSRFANWFFLEHGKVDGVIKIQRAIARSNDIFFFKVAQTIGLSPIRDMAKKLGFGQKSGIDLPGEAVGLIGDEVWKKSMYGQDWFVGDTMHMGIGQGFILATPMQMNVLTSFMATDKLMRPYLVAKIDAVSSTDVNLGSKVLAENPVQVANFDLVRAGMHDACKVGGTGAPFFNAPYDVGCKTGTAEKELGDPHAWFSVFAPFEAPKISVTVLVEDGGQGSVVAAPVAREIVDWWMANRAK</sequence>
<keyword evidence="3" id="KW-1003">Cell membrane</keyword>
<dbReference type="InterPro" id="IPR005311">
    <property type="entry name" value="PBP_dimer"/>
</dbReference>
<evidence type="ECO:0000259" key="11">
    <source>
        <dbReference type="Pfam" id="PF00905"/>
    </source>
</evidence>
<evidence type="ECO:0008006" key="15">
    <source>
        <dbReference type="Google" id="ProtNLM"/>
    </source>
</evidence>
<feature type="domain" description="Penicillin-binding protein transpeptidase" evidence="11">
    <location>
        <begin position="258"/>
        <end position="571"/>
    </location>
</feature>
<feature type="domain" description="Penicillin-binding protein dimerisation" evidence="12">
    <location>
        <begin position="144"/>
        <end position="216"/>
    </location>
</feature>
<keyword evidence="5" id="KW-0133">Cell shape</keyword>
<evidence type="ECO:0000256" key="10">
    <source>
        <dbReference type="SAM" id="Phobius"/>
    </source>
</evidence>
<dbReference type="Proteomes" id="UP000179227">
    <property type="component" value="Unassembled WGS sequence"/>
</dbReference>
<organism evidence="13 14">
    <name type="scientific">Candidatus Curtissbacteria bacterium RIFCSPLOWO2_01_FULL_42_26</name>
    <dbReference type="NCBI Taxonomy" id="1797729"/>
    <lineage>
        <taxon>Bacteria</taxon>
        <taxon>Candidatus Curtissiibacteriota</taxon>
    </lineage>
</organism>
<dbReference type="GO" id="GO:0008658">
    <property type="term" value="F:penicillin binding"/>
    <property type="evidence" value="ECO:0007669"/>
    <property type="project" value="InterPro"/>
</dbReference>
<comment type="subcellular location">
    <subcellularLocation>
        <location evidence="2">Cell membrane</location>
    </subcellularLocation>
    <subcellularLocation>
        <location evidence="1">Membrane</location>
        <topology evidence="1">Single-pass membrane protein</topology>
    </subcellularLocation>
</comment>
<evidence type="ECO:0000313" key="14">
    <source>
        <dbReference type="Proteomes" id="UP000179227"/>
    </source>
</evidence>
<dbReference type="InterPro" id="IPR001460">
    <property type="entry name" value="PCN-bd_Tpept"/>
</dbReference>
<proteinExistence type="predicted"/>
<evidence type="ECO:0000256" key="2">
    <source>
        <dbReference type="ARBA" id="ARBA00004236"/>
    </source>
</evidence>
<protein>
    <recommendedName>
        <fullName evidence="15">Penicillin-binding protein 2</fullName>
    </recommendedName>
</protein>
<dbReference type="PANTHER" id="PTHR30627:SF2">
    <property type="entry name" value="PEPTIDOGLYCAN D,D-TRANSPEPTIDASE MRDA"/>
    <property type="match status" value="1"/>
</dbReference>
<dbReference type="InterPro" id="IPR036138">
    <property type="entry name" value="PBP_dimer_sf"/>
</dbReference>
<evidence type="ECO:0000256" key="1">
    <source>
        <dbReference type="ARBA" id="ARBA00004167"/>
    </source>
</evidence>
<comment type="caution">
    <text evidence="13">The sequence shown here is derived from an EMBL/GenBank/DDBJ whole genome shotgun (WGS) entry which is preliminary data.</text>
</comment>
<evidence type="ECO:0000256" key="7">
    <source>
        <dbReference type="ARBA" id="ARBA00022989"/>
    </source>
</evidence>
<keyword evidence="7 10" id="KW-1133">Transmembrane helix</keyword>
<reference evidence="13 14" key="1">
    <citation type="journal article" date="2016" name="Nat. Commun.">
        <title>Thousands of microbial genomes shed light on interconnected biogeochemical processes in an aquifer system.</title>
        <authorList>
            <person name="Anantharaman K."/>
            <person name="Brown C.T."/>
            <person name="Hug L.A."/>
            <person name="Sharon I."/>
            <person name="Castelle C.J."/>
            <person name="Probst A.J."/>
            <person name="Thomas B.C."/>
            <person name="Singh A."/>
            <person name="Wilkins M.J."/>
            <person name="Karaoz U."/>
            <person name="Brodie E.L."/>
            <person name="Williams K.H."/>
            <person name="Hubbard S.S."/>
            <person name="Banfield J.F."/>
        </authorList>
    </citation>
    <scope>NUCLEOTIDE SEQUENCE [LARGE SCALE GENOMIC DNA]</scope>
</reference>
<dbReference type="GO" id="GO:0005886">
    <property type="term" value="C:plasma membrane"/>
    <property type="evidence" value="ECO:0007669"/>
    <property type="project" value="UniProtKB-SubCell"/>
</dbReference>
<keyword evidence="6" id="KW-0573">Peptidoglycan synthesis</keyword>
<dbReference type="GO" id="GO:0071555">
    <property type="term" value="P:cell wall organization"/>
    <property type="evidence" value="ECO:0007669"/>
    <property type="project" value="UniProtKB-KW"/>
</dbReference>
<feature type="transmembrane region" description="Helical" evidence="10">
    <location>
        <begin position="44"/>
        <end position="63"/>
    </location>
</feature>
<evidence type="ECO:0000313" key="13">
    <source>
        <dbReference type="EMBL" id="OGE10126.1"/>
    </source>
</evidence>
<dbReference type="EMBL" id="MFBS01000013">
    <property type="protein sequence ID" value="OGE10126.1"/>
    <property type="molecule type" value="Genomic_DNA"/>
</dbReference>
<dbReference type="Pfam" id="PF03717">
    <property type="entry name" value="PBP_dimer"/>
    <property type="match status" value="1"/>
</dbReference>
<dbReference type="Pfam" id="PF00905">
    <property type="entry name" value="Transpeptidase"/>
    <property type="match status" value="1"/>
</dbReference>
<keyword evidence="8 10" id="KW-0472">Membrane</keyword>
<keyword evidence="4 10" id="KW-0812">Transmembrane</keyword>
<accession>A0A1F5I161</accession>
<name>A0A1F5I161_9BACT</name>
<dbReference type="SUPFAM" id="SSF56601">
    <property type="entry name" value="beta-lactamase/transpeptidase-like"/>
    <property type="match status" value="1"/>
</dbReference>
<dbReference type="InterPro" id="IPR012338">
    <property type="entry name" value="Beta-lactam/transpept-like"/>
</dbReference>
<dbReference type="GO" id="GO:0071972">
    <property type="term" value="F:peptidoglycan L,D-transpeptidase activity"/>
    <property type="evidence" value="ECO:0007669"/>
    <property type="project" value="TreeGrafter"/>
</dbReference>
<dbReference type="PANTHER" id="PTHR30627">
    <property type="entry name" value="PEPTIDOGLYCAN D,D-TRANSPEPTIDASE"/>
    <property type="match status" value="1"/>
</dbReference>
<evidence type="ECO:0000256" key="5">
    <source>
        <dbReference type="ARBA" id="ARBA00022960"/>
    </source>
</evidence>
<evidence type="ECO:0000256" key="3">
    <source>
        <dbReference type="ARBA" id="ARBA00022475"/>
    </source>
</evidence>
<dbReference type="GO" id="GO:0008360">
    <property type="term" value="P:regulation of cell shape"/>
    <property type="evidence" value="ECO:0007669"/>
    <property type="project" value="UniProtKB-KW"/>
</dbReference>
<evidence type="ECO:0000259" key="12">
    <source>
        <dbReference type="Pfam" id="PF03717"/>
    </source>
</evidence>
<evidence type="ECO:0000256" key="4">
    <source>
        <dbReference type="ARBA" id="ARBA00022692"/>
    </source>
</evidence>
<gene>
    <name evidence="13" type="ORF">A3A60_00465</name>
</gene>
<dbReference type="SUPFAM" id="SSF56519">
    <property type="entry name" value="Penicillin binding protein dimerisation domain"/>
    <property type="match status" value="1"/>
</dbReference>
<evidence type="ECO:0000256" key="8">
    <source>
        <dbReference type="ARBA" id="ARBA00023136"/>
    </source>
</evidence>